<organism evidence="2">
    <name type="scientific">Ailuropoda melanoleuca</name>
    <name type="common">Giant panda</name>
    <dbReference type="NCBI Taxonomy" id="9646"/>
    <lineage>
        <taxon>Eukaryota</taxon>
        <taxon>Metazoa</taxon>
        <taxon>Chordata</taxon>
        <taxon>Craniata</taxon>
        <taxon>Vertebrata</taxon>
        <taxon>Euteleostomi</taxon>
        <taxon>Mammalia</taxon>
        <taxon>Eutheria</taxon>
        <taxon>Laurasiatheria</taxon>
        <taxon>Carnivora</taxon>
        <taxon>Caniformia</taxon>
        <taxon>Ursidae</taxon>
        <taxon>Ailuropoda</taxon>
    </lineage>
</organism>
<accession>D2HS23</accession>
<feature type="compositionally biased region" description="Basic and acidic residues" evidence="1">
    <location>
        <begin position="1"/>
        <end position="11"/>
    </location>
</feature>
<feature type="non-terminal residue" evidence="2">
    <location>
        <position position="1"/>
    </location>
</feature>
<dbReference type="AlphaFoldDB" id="D2HS23"/>
<feature type="non-terminal residue" evidence="2">
    <location>
        <position position="70"/>
    </location>
</feature>
<reference evidence="2" key="1">
    <citation type="journal article" date="2010" name="Nature">
        <title>The sequence and de novo assembly of the giant panda genome.</title>
        <authorList>
            <person name="Li R."/>
            <person name="Fan W."/>
            <person name="Tian G."/>
            <person name="Zhu H."/>
            <person name="He L."/>
            <person name="Cai J."/>
            <person name="Huang Q."/>
            <person name="Cai Q."/>
            <person name="Li B."/>
            <person name="Bai Y."/>
            <person name="Zhang Z."/>
            <person name="Zhang Y."/>
            <person name="Wang W."/>
            <person name="Li J."/>
            <person name="Wei F."/>
            <person name="Li H."/>
            <person name="Jian M."/>
            <person name="Li J."/>
            <person name="Zhang Z."/>
            <person name="Nielsen R."/>
            <person name="Li D."/>
            <person name="Gu W."/>
            <person name="Yang Z."/>
            <person name="Xuan Z."/>
            <person name="Ryder O.A."/>
            <person name="Leung F.C."/>
            <person name="Zhou Y."/>
            <person name="Cao J."/>
            <person name="Sun X."/>
            <person name="Fu Y."/>
            <person name="Fang X."/>
            <person name="Guo X."/>
            <person name="Wang B."/>
            <person name="Hou R."/>
            <person name="Shen F."/>
            <person name="Mu B."/>
            <person name="Ni P."/>
            <person name="Lin R."/>
            <person name="Qian W."/>
            <person name="Wang G."/>
            <person name="Yu C."/>
            <person name="Nie W."/>
            <person name="Wang J."/>
            <person name="Wu Z."/>
            <person name="Liang H."/>
            <person name="Min J."/>
            <person name="Wu Q."/>
            <person name="Cheng S."/>
            <person name="Ruan J."/>
            <person name="Wang M."/>
            <person name="Shi Z."/>
            <person name="Wen M."/>
            <person name="Liu B."/>
            <person name="Ren X."/>
            <person name="Zheng H."/>
            <person name="Dong D."/>
            <person name="Cook K."/>
            <person name="Shan G."/>
            <person name="Zhang H."/>
            <person name="Kosiol C."/>
            <person name="Xie X."/>
            <person name="Lu Z."/>
            <person name="Zheng H."/>
            <person name="Li Y."/>
            <person name="Steiner C.C."/>
            <person name="Lam T.T."/>
            <person name="Lin S."/>
            <person name="Zhang Q."/>
            <person name="Li G."/>
            <person name="Tian J."/>
            <person name="Gong T."/>
            <person name="Liu H."/>
            <person name="Zhang D."/>
            <person name="Fang L."/>
            <person name="Ye C."/>
            <person name="Zhang J."/>
            <person name="Hu W."/>
            <person name="Xu A."/>
            <person name="Ren Y."/>
            <person name="Zhang G."/>
            <person name="Bruford M.W."/>
            <person name="Li Q."/>
            <person name="Ma L."/>
            <person name="Guo Y."/>
            <person name="An N."/>
            <person name="Hu Y."/>
            <person name="Zheng Y."/>
            <person name="Shi Y."/>
            <person name="Li Z."/>
            <person name="Liu Q."/>
            <person name="Chen Y."/>
            <person name="Zhao J."/>
            <person name="Qu N."/>
            <person name="Zhao S."/>
            <person name="Tian F."/>
            <person name="Wang X."/>
            <person name="Wang H."/>
            <person name="Xu L."/>
            <person name="Liu X."/>
            <person name="Vinar T."/>
            <person name="Wang Y."/>
            <person name="Lam T.W."/>
            <person name="Yiu S.M."/>
            <person name="Liu S."/>
            <person name="Zhang H."/>
            <person name="Li D."/>
            <person name="Huang Y."/>
            <person name="Wang X."/>
            <person name="Yang G."/>
            <person name="Jiang Z."/>
            <person name="Wang J."/>
            <person name="Qin N."/>
            <person name="Li L."/>
            <person name="Li J."/>
            <person name="Bolund L."/>
            <person name="Kristiansen K."/>
            <person name="Wong G.K."/>
            <person name="Olson M."/>
            <person name="Zhang X."/>
            <person name="Li S."/>
            <person name="Yang H."/>
            <person name="Wang J."/>
            <person name="Wang J."/>
        </authorList>
    </citation>
    <scope>NUCLEOTIDE SEQUENCE [LARGE SCALE GENOMIC DNA]</scope>
</reference>
<proteinExistence type="predicted"/>
<feature type="region of interest" description="Disordered" evidence="1">
    <location>
        <begin position="1"/>
        <end position="20"/>
    </location>
</feature>
<name>D2HS23_AILME</name>
<sequence length="70" mass="8495">QSKMTQPKDHNNLPLTEPEDMEIYNLPDKEFKRAALRKLSELQGNTERQYIEIRKTIYKQNEKFNNEREI</sequence>
<dbReference type="InParanoid" id="D2HS23"/>
<dbReference type="EMBL" id="GL193262">
    <property type="protein sequence ID" value="EFB25675.1"/>
    <property type="molecule type" value="Genomic_DNA"/>
</dbReference>
<gene>
    <name evidence="2" type="ORF">PANDA_014845</name>
</gene>
<protein>
    <submittedName>
        <fullName evidence="2">Uncharacterized protein</fullName>
    </submittedName>
</protein>
<evidence type="ECO:0000256" key="1">
    <source>
        <dbReference type="SAM" id="MobiDB-lite"/>
    </source>
</evidence>
<evidence type="ECO:0000313" key="2">
    <source>
        <dbReference type="EMBL" id="EFB25675.1"/>
    </source>
</evidence>